<dbReference type="STRING" id="212602.A0A420HIN1"/>
<dbReference type="Gene3D" id="1.20.190.20">
    <property type="entry name" value="14-3-3 domain"/>
    <property type="match status" value="1"/>
</dbReference>
<evidence type="ECO:0000256" key="1">
    <source>
        <dbReference type="SAM" id="Phobius"/>
    </source>
</evidence>
<protein>
    <submittedName>
        <fullName evidence="2">Putative 14-3-3 protein</fullName>
    </submittedName>
</protein>
<keyword evidence="1" id="KW-1133">Transmembrane helix</keyword>
<sequence>MTISEVDKKYLGRFAGKFQNEYPLLAQSLLQILGIFTMLSGYVTKARKLRRLDISRNSKSSDLYLRIVWLAREGLKILEEYVLPMVANYGELKTLSYKLRASFYYLFVLFHNQPPISLKQTHENVTLTLGEVFDHETMEKSDEYISTIYESVRSNSTPSTHSFEAGYEPVVTTANLNSSFTEFSPDDEANFLIPAIDYRPTARHCFQEATALANQYLYGSHPIRLSLMVEYSTYIFECLHNCGESRQLAKNTV</sequence>
<feature type="non-terminal residue" evidence="2">
    <location>
        <position position="253"/>
    </location>
</feature>
<feature type="transmembrane region" description="Helical" evidence="1">
    <location>
        <begin position="24"/>
        <end position="43"/>
    </location>
</feature>
<evidence type="ECO:0000313" key="2">
    <source>
        <dbReference type="EMBL" id="RKF57270.1"/>
    </source>
</evidence>
<gene>
    <name evidence="2" type="ORF">OnM2_075056</name>
</gene>
<keyword evidence="3" id="KW-1185">Reference proteome</keyword>
<dbReference type="OrthoDB" id="5370350at2759"/>
<accession>A0A420HIN1</accession>
<evidence type="ECO:0000313" key="3">
    <source>
        <dbReference type="Proteomes" id="UP000286134"/>
    </source>
</evidence>
<dbReference type="SUPFAM" id="SSF48445">
    <property type="entry name" value="14-3-3 protein"/>
    <property type="match status" value="1"/>
</dbReference>
<name>A0A420HIN1_9PEZI</name>
<dbReference type="InterPro" id="IPR036815">
    <property type="entry name" value="14-3-3_dom_sf"/>
</dbReference>
<proteinExistence type="predicted"/>
<keyword evidence="1" id="KW-0812">Transmembrane</keyword>
<dbReference type="EMBL" id="MCFK01007565">
    <property type="protein sequence ID" value="RKF57270.1"/>
    <property type="molecule type" value="Genomic_DNA"/>
</dbReference>
<reference evidence="2 3" key="1">
    <citation type="journal article" date="2018" name="BMC Genomics">
        <title>Comparative genome analyses reveal sequence features reflecting distinct modes of host-adaptation between dicot and monocot powdery mildew.</title>
        <authorList>
            <person name="Wu Y."/>
            <person name="Ma X."/>
            <person name="Pan Z."/>
            <person name="Kale S.D."/>
            <person name="Song Y."/>
            <person name="King H."/>
            <person name="Zhang Q."/>
            <person name="Presley C."/>
            <person name="Deng X."/>
            <person name="Wei C.I."/>
            <person name="Xiao S."/>
        </authorList>
    </citation>
    <scope>NUCLEOTIDE SEQUENCE [LARGE SCALE GENOMIC DNA]</scope>
    <source>
        <strain evidence="2">UMSG2</strain>
    </source>
</reference>
<comment type="caution">
    <text evidence="2">The sequence shown here is derived from an EMBL/GenBank/DDBJ whole genome shotgun (WGS) entry which is preliminary data.</text>
</comment>
<dbReference type="Proteomes" id="UP000286134">
    <property type="component" value="Unassembled WGS sequence"/>
</dbReference>
<organism evidence="2 3">
    <name type="scientific">Erysiphe neolycopersici</name>
    <dbReference type="NCBI Taxonomy" id="212602"/>
    <lineage>
        <taxon>Eukaryota</taxon>
        <taxon>Fungi</taxon>
        <taxon>Dikarya</taxon>
        <taxon>Ascomycota</taxon>
        <taxon>Pezizomycotina</taxon>
        <taxon>Leotiomycetes</taxon>
        <taxon>Erysiphales</taxon>
        <taxon>Erysiphaceae</taxon>
        <taxon>Erysiphe</taxon>
    </lineage>
</organism>
<dbReference type="AlphaFoldDB" id="A0A420HIN1"/>
<keyword evidence="1" id="KW-0472">Membrane</keyword>